<evidence type="ECO:0008006" key="4">
    <source>
        <dbReference type="Google" id="ProtNLM"/>
    </source>
</evidence>
<reference evidence="2 3" key="1">
    <citation type="submission" date="2014-01" db="EMBL/GenBank/DDBJ databases">
        <title>Sulfitobacter donghicola JCM 14565 Genome Sequencing.</title>
        <authorList>
            <person name="Lai Q."/>
            <person name="Hong Z."/>
        </authorList>
    </citation>
    <scope>NUCLEOTIDE SEQUENCE [LARGE SCALE GENOMIC DNA]</scope>
    <source>
        <strain evidence="2 3">JCM 14565</strain>
    </source>
</reference>
<dbReference type="AlphaFoldDB" id="A0A073IJ94"/>
<comment type="caution">
    <text evidence="2">The sequence shown here is derived from an EMBL/GenBank/DDBJ whole genome shotgun (WGS) entry which is preliminary data.</text>
</comment>
<keyword evidence="1" id="KW-0812">Transmembrane</keyword>
<feature type="transmembrane region" description="Helical" evidence="1">
    <location>
        <begin position="227"/>
        <end position="246"/>
    </location>
</feature>
<evidence type="ECO:0000256" key="1">
    <source>
        <dbReference type="SAM" id="Phobius"/>
    </source>
</evidence>
<keyword evidence="1" id="KW-0472">Membrane</keyword>
<dbReference type="EMBL" id="JAMC01000003">
    <property type="protein sequence ID" value="KEJ89650.1"/>
    <property type="molecule type" value="Genomic_DNA"/>
</dbReference>
<feature type="transmembrane region" description="Helical" evidence="1">
    <location>
        <begin position="193"/>
        <end position="215"/>
    </location>
</feature>
<organism evidence="2 3">
    <name type="scientific">Sulfitobacter donghicola DSW-25 = KCTC 12864 = JCM 14565</name>
    <dbReference type="NCBI Taxonomy" id="1300350"/>
    <lineage>
        <taxon>Bacteria</taxon>
        <taxon>Pseudomonadati</taxon>
        <taxon>Pseudomonadota</taxon>
        <taxon>Alphaproteobacteria</taxon>
        <taxon>Rhodobacterales</taxon>
        <taxon>Roseobacteraceae</taxon>
        <taxon>Sulfitobacter</taxon>
    </lineage>
</organism>
<dbReference type="OrthoDB" id="7704812at2"/>
<evidence type="ECO:0000313" key="3">
    <source>
        <dbReference type="Proteomes" id="UP000027734"/>
    </source>
</evidence>
<accession>A0A073IJ94</accession>
<keyword evidence="3" id="KW-1185">Reference proteome</keyword>
<feature type="transmembrane region" description="Helical" evidence="1">
    <location>
        <begin position="65"/>
        <end position="85"/>
    </location>
</feature>
<protein>
    <recommendedName>
        <fullName evidence="4">Glycerophosphoryl diester phosphodiesterase membrane domain-containing protein</fullName>
    </recommendedName>
</protein>
<keyword evidence="1" id="KW-1133">Transmembrane helix</keyword>
<gene>
    <name evidence="2" type="ORF">DSW25_10045</name>
</gene>
<feature type="transmembrane region" description="Helical" evidence="1">
    <location>
        <begin position="25"/>
        <end position="45"/>
    </location>
</feature>
<feature type="transmembrane region" description="Helical" evidence="1">
    <location>
        <begin position="151"/>
        <end position="173"/>
    </location>
</feature>
<dbReference type="RefSeq" id="WP_025060196.1">
    <property type="nucleotide sequence ID" value="NZ_JAMC01000003.1"/>
</dbReference>
<evidence type="ECO:0000313" key="2">
    <source>
        <dbReference type="EMBL" id="KEJ89650.1"/>
    </source>
</evidence>
<feature type="transmembrane region" description="Helical" evidence="1">
    <location>
        <begin position="106"/>
        <end position="131"/>
    </location>
</feature>
<name>A0A073IJ94_9RHOB</name>
<sequence length="257" mass="27644">MNSTLNLLRHAFGLVTTHPAKTVKVIAPAILMMGGVGLLTAALAPELLAINPSKPDLTSITSVNLALVLLTTFILSYALMAILWHRHTLGPTHAPRPMSAPLILGYLWRVIVLAIIQLVVGLVLVLPLIAAGQEGETAANPSTFSMLLTTFLTQLLLVWLSLRLSLILPAAALGRAITMRHSWQRTQSVSRMLWGVAAALAFINTTFAALIALVSPSTPEHMLALELPIYIIEGLLIFSVLTTLYARQIQQGETGTP</sequence>
<proteinExistence type="predicted"/>
<dbReference type="Proteomes" id="UP000027734">
    <property type="component" value="Unassembled WGS sequence"/>
</dbReference>
<dbReference type="eggNOG" id="ENOG5032QMK">
    <property type="taxonomic scope" value="Bacteria"/>
</dbReference>